<feature type="compositionally biased region" description="Polar residues" evidence="1">
    <location>
        <begin position="37"/>
        <end position="46"/>
    </location>
</feature>
<geneLocation type="plasmid" evidence="2 3">
    <name>lp54</name>
</geneLocation>
<feature type="compositionally biased region" description="Basic and acidic residues" evidence="1">
    <location>
        <begin position="47"/>
        <end position="68"/>
    </location>
</feature>
<keyword evidence="2" id="KW-0614">Plasmid</keyword>
<dbReference type="NCBIfam" id="NF033729">
    <property type="entry name" value="borfam54_2"/>
    <property type="match status" value="1"/>
</dbReference>
<accession>A0ABZ0CM15</accession>
<name>A0ABZ0CM15_BORAD</name>
<dbReference type="InterPro" id="IPR008421">
    <property type="entry name" value="Borrelia_lipoprotein_PFam54/60"/>
</dbReference>
<evidence type="ECO:0000313" key="3">
    <source>
        <dbReference type="Proteomes" id="UP001305787"/>
    </source>
</evidence>
<dbReference type="NCBIfam" id="NF033728">
    <property type="entry name" value="borfam54_1"/>
    <property type="match status" value="1"/>
</dbReference>
<dbReference type="EMBL" id="CP132460">
    <property type="protein sequence ID" value="WNY66381.1"/>
    <property type="molecule type" value="Genomic_DNA"/>
</dbReference>
<dbReference type="PROSITE" id="PS51257">
    <property type="entry name" value="PROKAR_LIPOPROTEIN"/>
    <property type="match status" value="1"/>
</dbReference>
<sequence length="290" mass="33535">MNKVKLSLFITLGIMTFFSCDLNNKDNKNNKDNVASFTETKSNELNSQKDTKKDTNTPENHESTKNLKVSNKKEKDLIDKLFEILEKEMSIIKKEKLQTEIPSQFGLKNSMFELLSVYKIDSQNGTRLQEKMNSSLAESQKMRRQFYSSLSYNTTDIFNLAEIVNKLYKDPKAHDTIKKISGGIRIQQGFEVALEDLAVNMDKLKENNFNKNTLEEIYNLIVDLASIKKEWLSTIEALIKSSNATLELQYNTEKLNDHIEQVYKDKMISLCLKSEQTLTHLDTLFKFNNN</sequence>
<reference evidence="2" key="1">
    <citation type="submission" date="2023-07" db="EMBL/GenBank/DDBJ databases">
        <title>Genome sequencing of multiple Borrelia sensu lato isolates.</title>
        <authorList>
            <person name="Mongodin E.F."/>
            <person name="Rudenko N."/>
            <person name="Fraser C.M."/>
            <person name="Schutzer S."/>
            <person name="Luft B."/>
            <person name="Morgan R."/>
            <person name="Chastens S."/>
            <person name="Qiu W."/>
        </authorList>
    </citation>
    <scope>NUCLEOTIDE SEQUENCE [LARGE SCALE GENOMIC DNA]</scope>
    <source>
        <strain evidence="2">21038</strain>
    </source>
</reference>
<organism evidence="2 3">
    <name type="scientific">Borrelia andersonii</name>
    <name type="common">Borreliella andersonii</name>
    <dbReference type="NCBI Taxonomy" id="42109"/>
    <lineage>
        <taxon>Bacteria</taxon>
        <taxon>Pseudomonadati</taxon>
        <taxon>Spirochaetota</taxon>
        <taxon>Spirochaetia</taxon>
        <taxon>Spirochaetales</taxon>
        <taxon>Borreliaceae</taxon>
        <taxon>Borreliella</taxon>
    </lineage>
</organism>
<protein>
    <submittedName>
        <fullName evidence="2">Complement regulator-acquiring protein</fullName>
    </submittedName>
</protein>
<dbReference type="Gene3D" id="1.10.3160.10">
    <property type="entry name" value="Bbcrasp-1"/>
    <property type="match status" value="1"/>
</dbReference>
<dbReference type="Pfam" id="PF05714">
    <property type="entry name" value="PFam54_60"/>
    <property type="match status" value="1"/>
</dbReference>
<evidence type="ECO:0000313" key="2">
    <source>
        <dbReference type="EMBL" id="WNY66381.1"/>
    </source>
</evidence>
<dbReference type="RefSeq" id="WP_316255740.1">
    <property type="nucleotide sequence ID" value="NZ_CP132460.1"/>
</dbReference>
<feature type="region of interest" description="Disordered" evidence="1">
    <location>
        <begin position="37"/>
        <end position="68"/>
    </location>
</feature>
<dbReference type="NCBIfam" id="NF033730">
    <property type="entry name" value="borfam54_3"/>
    <property type="match status" value="1"/>
</dbReference>
<proteinExistence type="predicted"/>
<dbReference type="Proteomes" id="UP001305787">
    <property type="component" value="Plasmid lp54"/>
</dbReference>
<gene>
    <name evidence="2" type="ORF">QIA45_04735</name>
</gene>
<keyword evidence="3" id="KW-1185">Reference proteome</keyword>
<evidence type="ECO:0000256" key="1">
    <source>
        <dbReference type="SAM" id="MobiDB-lite"/>
    </source>
</evidence>